<keyword evidence="1" id="KW-1133">Transmembrane helix</keyword>
<protein>
    <submittedName>
        <fullName evidence="2">Uncharacterized protein</fullName>
    </submittedName>
</protein>
<reference evidence="2" key="1">
    <citation type="submission" date="2020-06" db="EMBL/GenBank/DDBJ databases">
        <authorList>
            <consortium name="Plant Systems Biology data submission"/>
        </authorList>
    </citation>
    <scope>NUCLEOTIDE SEQUENCE</scope>
    <source>
        <strain evidence="2">D6</strain>
    </source>
</reference>
<dbReference type="EMBL" id="CAICTM010000225">
    <property type="protein sequence ID" value="CAB9505296.1"/>
    <property type="molecule type" value="Genomic_DNA"/>
</dbReference>
<accession>A0A9N8DN07</accession>
<keyword evidence="3" id="KW-1185">Reference proteome</keyword>
<dbReference type="OrthoDB" id="226265at2759"/>
<organism evidence="2 3">
    <name type="scientific">Seminavis robusta</name>
    <dbReference type="NCBI Taxonomy" id="568900"/>
    <lineage>
        <taxon>Eukaryota</taxon>
        <taxon>Sar</taxon>
        <taxon>Stramenopiles</taxon>
        <taxon>Ochrophyta</taxon>
        <taxon>Bacillariophyta</taxon>
        <taxon>Bacillariophyceae</taxon>
        <taxon>Bacillariophycidae</taxon>
        <taxon>Naviculales</taxon>
        <taxon>Naviculaceae</taxon>
        <taxon>Seminavis</taxon>
    </lineage>
</organism>
<keyword evidence="1" id="KW-0812">Transmembrane</keyword>
<dbReference type="Proteomes" id="UP001153069">
    <property type="component" value="Unassembled WGS sequence"/>
</dbReference>
<keyword evidence="1" id="KW-0472">Membrane</keyword>
<feature type="transmembrane region" description="Helical" evidence="1">
    <location>
        <begin position="50"/>
        <end position="70"/>
    </location>
</feature>
<dbReference type="AlphaFoldDB" id="A0A9N8DN07"/>
<sequence length="119" mass="13750">MLHRIALEESAGDNGGYRGIKCRTYDRHFRRECERVNTTYDIRPRNRSKMFRVLLCIGCILYLLFEQWSVPLVLPGSPSEIVVSVTEQSMEYREWTAAESYGMHTSSGVSWKSLQPDGQ</sequence>
<evidence type="ECO:0000256" key="1">
    <source>
        <dbReference type="SAM" id="Phobius"/>
    </source>
</evidence>
<gene>
    <name evidence="2" type="ORF">SEMRO_226_G092131.1</name>
</gene>
<proteinExistence type="predicted"/>
<name>A0A9N8DN07_9STRA</name>
<evidence type="ECO:0000313" key="2">
    <source>
        <dbReference type="EMBL" id="CAB9505296.1"/>
    </source>
</evidence>
<comment type="caution">
    <text evidence="2">The sequence shown here is derived from an EMBL/GenBank/DDBJ whole genome shotgun (WGS) entry which is preliminary data.</text>
</comment>
<evidence type="ECO:0000313" key="3">
    <source>
        <dbReference type="Proteomes" id="UP001153069"/>
    </source>
</evidence>